<accession>A0A1G8K7M9</accession>
<feature type="transmembrane region" description="Helical" evidence="2">
    <location>
        <begin position="166"/>
        <end position="189"/>
    </location>
</feature>
<reference evidence="4 5" key="1">
    <citation type="submission" date="2016-10" db="EMBL/GenBank/DDBJ databases">
        <authorList>
            <person name="de Groot N.N."/>
        </authorList>
    </citation>
    <scope>NUCLEOTIDE SEQUENCE [LARGE SCALE GENOMIC DNA]</scope>
    <source>
        <strain evidence="4 5">NP_1H</strain>
    </source>
</reference>
<organism evidence="4 5">
    <name type="scientific">Arthrobacter subterraneus</name>
    <dbReference type="NCBI Taxonomy" id="335973"/>
    <lineage>
        <taxon>Bacteria</taxon>
        <taxon>Bacillati</taxon>
        <taxon>Actinomycetota</taxon>
        <taxon>Actinomycetes</taxon>
        <taxon>Micrococcales</taxon>
        <taxon>Micrococcaceae</taxon>
        <taxon>Arthrobacter</taxon>
    </lineage>
</organism>
<dbReference type="GO" id="GO:0016020">
    <property type="term" value="C:membrane"/>
    <property type="evidence" value="ECO:0007669"/>
    <property type="project" value="InterPro"/>
</dbReference>
<sequence length="294" mass="29726">MRTSSIPAPVLMIAAVLSVQFGAALARTQFDAVGPTGAVLLRLVFGALILLIAVRPNVRGWKREQWAAATVLGIALAGMNSLIYLAIGVIPIGVAVTLEFTGPLLLALVQTRRIADAAWALLAFAGVVLLGFDDGGDLPLAGILFALGAGAFWAVYILASARVGRLVPGVEGLAVSMAIGAVIAMPFGATAALGGVLASPVVLPVFVGVALLSSALPYALEMLALQRLSTRVFGVLSALGPAMAALAGLLVLAQALGTREIIALILVTAASVGVTVGVRRRRPPGPEAAAPPAP</sequence>
<feature type="transmembrane region" description="Helical" evidence="2">
    <location>
        <begin position="138"/>
        <end position="159"/>
    </location>
</feature>
<evidence type="ECO:0000256" key="2">
    <source>
        <dbReference type="SAM" id="Phobius"/>
    </source>
</evidence>
<feature type="transmembrane region" description="Helical" evidence="2">
    <location>
        <begin position="261"/>
        <end position="278"/>
    </location>
</feature>
<feature type="transmembrane region" description="Helical" evidence="2">
    <location>
        <begin position="36"/>
        <end position="54"/>
    </location>
</feature>
<keyword evidence="5" id="KW-1185">Reference proteome</keyword>
<feature type="transmembrane region" description="Helical" evidence="2">
    <location>
        <begin position="201"/>
        <end position="220"/>
    </location>
</feature>
<gene>
    <name evidence="4" type="ORF">SAMN04488693_11086</name>
</gene>
<dbReference type="AlphaFoldDB" id="A0A1G8K7M9"/>
<feature type="domain" description="EamA" evidence="3">
    <location>
        <begin position="141"/>
        <end position="274"/>
    </location>
</feature>
<feature type="transmembrane region" description="Helical" evidence="2">
    <location>
        <begin position="114"/>
        <end position="132"/>
    </location>
</feature>
<dbReference type="InterPro" id="IPR000620">
    <property type="entry name" value="EamA_dom"/>
</dbReference>
<comment type="similarity">
    <text evidence="1">Belongs to the EamA transporter family.</text>
</comment>
<dbReference type="InterPro" id="IPR037185">
    <property type="entry name" value="EmrE-like"/>
</dbReference>
<evidence type="ECO:0000259" key="3">
    <source>
        <dbReference type="Pfam" id="PF00892"/>
    </source>
</evidence>
<keyword evidence="2" id="KW-1133">Transmembrane helix</keyword>
<dbReference type="STRING" id="335973.SAMN04488693_11086"/>
<protein>
    <submittedName>
        <fullName evidence="4">Inner membrane transporter RhtA</fullName>
    </submittedName>
</protein>
<evidence type="ECO:0000256" key="1">
    <source>
        <dbReference type="ARBA" id="ARBA00007362"/>
    </source>
</evidence>
<feature type="transmembrane region" description="Helical" evidence="2">
    <location>
        <begin position="232"/>
        <end position="255"/>
    </location>
</feature>
<keyword evidence="2" id="KW-0472">Membrane</keyword>
<name>A0A1G8K7M9_9MICC</name>
<evidence type="ECO:0000313" key="5">
    <source>
        <dbReference type="Proteomes" id="UP000199258"/>
    </source>
</evidence>
<dbReference type="SUPFAM" id="SSF103481">
    <property type="entry name" value="Multidrug resistance efflux transporter EmrE"/>
    <property type="match status" value="2"/>
</dbReference>
<evidence type="ECO:0000313" key="4">
    <source>
        <dbReference type="EMBL" id="SDI38810.1"/>
    </source>
</evidence>
<feature type="transmembrane region" description="Helical" evidence="2">
    <location>
        <begin position="92"/>
        <end position="109"/>
    </location>
</feature>
<feature type="transmembrane region" description="Helical" evidence="2">
    <location>
        <begin position="66"/>
        <end position="86"/>
    </location>
</feature>
<keyword evidence="2" id="KW-0812">Transmembrane</keyword>
<dbReference type="EMBL" id="FNDT01000010">
    <property type="protein sequence ID" value="SDI38810.1"/>
    <property type="molecule type" value="Genomic_DNA"/>
</dbReference>
<dbReference type="Pfam" id="PF00892">
    <property type="entry name" value="EamA"/>
    <property type="match status" value="1"/>
</dbReference>
<proteinExistence type="inferred from homology"/>
<dbReference type="Proteomes" id="UP000199258">
    <property type="component" value="Unassembled WGS sequence"/>
</dbReference>
<dbReference type="RefSeq" id="WP_217636748.1">
    <property type="nucleotide sequence ID" value="NZ_FNDT01000010.1"/>
</dbReference>